<dbReference type="GO" id="GO:0004753">
    <property type="term" value="F:saccharopine dehydrogenase activity"/>
    <property type="evidence" value="ECO:0007669"/>
    <property type="project" value="TreeGrafter"/>
</dbReference>
<dbReference type="Pfam" id="PF03435">
    <property type="entry name" value="Sacchrp_dh_NADP"/>
    <property type="match status" value="1"/>
</dbReference>
<evidence type="ECO:0000256" key="1">
    <source>
        <dbReference type="ARBA" id="ARBA00023002"/>
    </source>
</evidence>
<name>A0A0X8G6A2_9FLAO</name>
<dbReference type="SUPFAM" id="SSF51735">
    <property type="entry name" value="NAD(P)-binding Rossmann-fold domains"/>
    <property type="match status" value="1"/>
</dbReference>
<dbReference type="SUPFAM" id="SSF55347">
    <property type="entry name" value="Glyceraldehyde-3-phosphate dehydrogenase-like, C-terminal domain"/>
    <property type="match status" value="1"/>
</dbReference>
<evidence type="ECO:0000313" key="5">
    <source>
        <dbReference type="Proteomes" id="UP000059672"/>
    </source>
</evidence>
<sequence length="455" mass="51946">MRNILLIGAGRSSSSLITYLLNKSFVENLHITIADITLKNAENRILNHKNGTALELDIFNETERQTAIKQADIVISMLPAHLHLNIAKDCLTFGKNMVTASYISKEMKALNDEAVEKNLIFMNEIGLDPGIDHMSAMQVIDSIREKGGKMLLFESFTGGLVAPESDDNLWNYKFTWNPRNVVLAGQGGAAKFLQEGRYKYIPYHKLFRRTEILHIDGYGKFEAYANRDSLKYKSVYNLDTILTLYRGTIRRVGYSRAWNIFVQLGMTDDSYTIEDSENMSYRDFTNSFLPYNPNDSVELKLRHCLKIDQDDIIWEKLLELNIFSPTKKIALKNATPAQILEKILKDSWTLKEDDKDMIVMQHLFGYELNGIKHQIESSMVCIGDNQTYTAMAKTVGLPVAIATLKILNKEIKTPGVQIPINKEVYEPILKELKENGIIFKEKNVPYYGYNLESLN</sequence>
<feature type="domain" description="Saccharopine dehydrogenase-like C-terminal" evidence="3">
    <location>
        <begin position="126"/>
        <end position="437"/>
    </location>
</feature>
<protein>
    <submittedName>
        <fullName evidence="4">Saccharopine dehydrogenase</fullName>
    </submittedName>
</protein>
<evidence type="ECO:0000259" key="3">
    <source>
        <dbReference type="Pfam" id="PF16653"/>
    </source>
</evidence>
<dbReference type="GO" id="GO:0005737">
    <property type="term" value="C:cytoplasm"/>
    <property type="evidence" value="ECO:0007669"/>
    <property type="project" value="TreeGrafter"/>
</dbReference>
<feature type="domain" description="Saccharopine dehydrogenase NADP binding" evidence="2">
    <location>
        <begin position="4"/>
        <end position="121"/>
    </location>
</feature>
<evidence type="ECO:0000313" key="4">
    <source>
        <dbReference type="EMBL" id="AMC10820.1"/>
    </source>
</evidence>
<dbReference type="EMBL" id="CP013355">
    <property type="protein sequence ID" value="AMC10820.1"/>
    <property type="molecule type" value="Genomic_DNA"/>
</dbReference>
<dbReference type="InterPro" id="IPR036291">
    <property type="entry name" value="NAD(P)-bd_dom_sf"/>
</dbReference>
<dbReference type="Gene3D" id="3.30.360.10">
    <property type="entry name" value="Dihydrodipicolinate Reductase, domain 2"/>
    <property type="match status" value="1"/>
</dbReference>
<dbReference type="InterPro" id="IPR032095">
    <property type="entry name" value="Sacchrp_dh-like_C"/>
</dbReference>
<reference evidence="5" key="1">
    <citation type="submission" date="2015-12" db="EMBL/GenBank/DDBJ databases">
        <title>Complete genome sequence of Lutibacter profundus strain LP1.</title>
        <authorList>
            <person name="Wissuwa J."/>
            <person name="Le Moine Bauer S."/>
            <person name="Stokke R."/>
            <person name="Dahle H."/>
            <person name="Steen I.H."/>
        </authorList>
    </citation>
    <scope>NUCLEOTIDE SEQUENCE [LARGE SCALE GENOMIC DNA]</scope>
    <source>
        <strain evidence="5">LP1</strain>
    </source>
</reference>
<dbReference type="PANTHER" id="PTHR11133:SF22">
    <property type="entry name" value="ALPHA-AMINOADIPIC SEMIALDEHYDE SYNTHASE, MITOCHONDRIAL"/>
    <property type="match status" value="1"/>
</dbReference>
<organism evidence="4 5">
    <name type="scientific">Lutibacter profundi</name>
    <dbReference type="NCBI Taxonomy" id="1622118"/>
    <lineage>
        <taxon>Bacteria</taxon>
        <taxon>Pseudomonadati</taxon>
        <taxon>Bacteroidota</taxon>
        <taxon>Flavobacteriia</taxon>
        <taxon>Flavobacteriales</taxon>
        <taxon>Flavobacteriaceae</taxon>
        <taxon>Lutibacter</taxon>
    </lineage>
</organism>
<keyword evidence="5" id="KW-1185">Reference proteome</keyword>
<evidence type="ECO:0000259" key="2">
    <source>
        <dbReference type="Pfam" id="PF03435"/>
    </source>
</evidence>
<dbReference type="PATRIC" id="fig|1622118.3.peg.1245"/>
<dbReference type="PANTHER" id="PTHR11133">
    <property type="entry name" value="SACCHAROPINE DEHYDROGENASE"/>
    <property type="match status" value="1"/>
</dbReference>
<dbReference type="KEGG" id="lut:Lupro_05995"/>
<dbReference type="Pfam" id="PF16653">
    <property type="entry name" value="Sacchrp_dh_C"/>
    <property type="match status" value="1"/>
</dbReference>
<dbReference type="Gene3D" id="1.10.1870.10">
    <property type="entry name" value="Domain 3, Saccharopine reductase"/>
    <property type="match status" value="1"/>
</dbReference>
<proteinExistence type="predicted"/>
<dbReference type="Gene3D" id="3.40.50.720">
    <property type="entry name" value="NAD(P)-binding Rossmann-like Domain"/>
    <property type="match status" value="1"/>
</dbReference>
<dbReference type="STRING" id="1622118.Lupro_05995"/>
<accession>A0A0X8G6A2</accession>
<dbReference type="Proteomes" id="UP000059672">
    <property type="component" value="Chromosome"/>
</dbReference>
<dbReference type="AlphaFoldDB" id="A0A0X8G6A2"/>
<reference evidence="4 5" key="2">
    <citation type="journal article" date="2016" name="Int. J. Syst. Evol. Microbiol.">
        <title>Lutibacter profundi sp. nov., isolated from a deep-sea hydrothermal system on the Arctic Mid-Ocean Ridge and emended description of the genus Lutibacter.</title>
        <authorList>
            <person name="Le Moine Bauer S."/>
            <person name="Roalkvam I."/>
            <person name="Steen I.H."/>
            <person name="Dahle H."/>
        </authorList>
    </citation>
    <scope>NUCLEOTIDE SEQUENCE [LARGE SCALE GENOMIC DNA]</scope>
    <source>
        <strain evidence="4 5">LP1</strain>
    </source>
</reference>
<dbReference type="GO" id="GO:0019878">
    <property type="term" value="P:lysine biosynthetic process via aminoadipic acid"/>
    <property type="evidence" value="ECO:0007669"/>
    <property type="project" value="TreeGrafter"/>
</dbReference>
<dbReference type="RefSeq" id="WP_068207321.1">
    <property type="nucleotide sequence ID" value="NZ_CP013355.1"/>
</dbReference>
<dbReference type="InterPro" id="IPR005097">
    <property type="entry name" value="Sacchrp_dh_NADP-bd"/>
</dbReference>
<gene>
    <name evidence="4" type="ORF">Lupro_05995</name>
</gene>
<dbReference type="OrthoDB" id="973788at2"/>
<dbReference type="InterPro" id="IPR051168">
    <property type="entry name" value="AASS"/>
</dbReference>
<keyword evidence="1" id="KW-0560">Oxidoreductase</keyword>